<evidence type="ECO:0000313" key="25">
    <source>
        <dbReference type="Proteomes" id="UP000525078"/>
    </source>
</evidence>
<evidence type="ECO:0000256" key="19">
    <source>
        <dbReference type="SAM" id="Phobius"/>
    </source>
</evidence>
<dbReference type="Gene3D" id="1.10.510.10">
    <property type="entry name" value="Transferase(Phosphotransferase) domain 1"/>
    <property type="match status" value="1"/>
</dbReference>
<dbReference type="SUPFAM" id="SSF56112">
    <property type="entry name" value="Protein kinase-like (PK-like)"/>
    <property type="match status" value="1"/>
</dbReference>
<dbReference type="Gene3D" id="2.10.25.10">
    <property type="entry name" value="Laminin"/>
    <property type="match status" value="2"/>
</dbReference>
<dbReference type="AlphaFoldDB" id="A0A7J6H6W3"/>
<keyword evidence="13 17" id="KW-1015">Disulfide bond</keyword>
<dbReference type="Proteomes" id="UP000525078">
    <property type="component" value="Unassembled WGS sequence"/>
</dbReference>
<evidence type="ECO:0000256" key="20">
    <source>
        <dbReference type="SAM" id="SignalP"/>
    </source>
</evidence>
<evidence type="ECO:0000313" key="24">
    <source>
        <dbReference type="EMBL" id="KAF4400395.1"/>
    </source>
</evidence>
<comment type="caution">
    <text evidence="23">The sequence shown here is derived from an EMBL/GenBank/DDBJ whole genome shotgun (WGS) entry which is preliminary data.</text>
</comment>
<evidence type="ECO:0000256" key="5">
    <source>
        <dbReference type="ARBA" id="ARBA00022692"/>
    </source>
</evidence>
<evidence type="ECO:0000256" key="16">
    <source>
        <dbReference type="ARBA" id="ARBA00047951"/>
    </source>
</evidence>
<dbReference type="PROSITE" id="PS50011">
    <property type="entry name" value="PROTEIN_KINASE_DOM"/>
    <property type="match status" value="1"/>
</dbReference>
<evidence type="ECO:0000256" key="11">
    <source>
        <dbReference type="ARBA" id="ARBA00022989"/>
    </source>
</evidence>
<keyword evidence="14" id="KW-0325">Glycoprotein</keyword>
<evidence type="ECO:0000256" key="15">
    <source>
        <dbReference type="ARBA" id="ARBA00047558"/>
    </source>
</evidence>
<dbReference type="GO" id="GO:0004674">
    <property type="term" value="F:protein serine/threonine kinase activity"/>
    <property type="evidence" value="ECO:0007669"/>
    <property type="project" value="UniProtKB-KW"/>
</dbReference>
<feature type="chain" id="PRO_5036205202" evidence="20">
    <location>
        <begin position="21"/>
        <end position="747"/>
    </location>
</feature>
<dbReference type="FunFam" id="3.30.200.20:FF:000043">
    <property type="entry name" value="Wall-associated receptor kinase 2"/>
    <property type="match status" value="1"/>
</dbReference>
<dbReference type="GO" id="GO:0030247">
    <property type="term" value="F:polysaccharide binding"/>
    <property type="evidence" value="ECO:0007669"/>
    <property type="project" value="InterPro"/>
</dbReference>
<dbReference type="CDD" id="cd14066">
    <property type="entry name" value="STKc_IRAK"/>
    <property type="match status" value="1"/>
</dbReference>
<dbReference type="PANTHER" id="PTHR27005">
    <property type="entry name" value="WALL-ASSOCIATED RECEPTOR KINASE-LIKE 21"/>
    <property type="match status" value="1"/>
</dbReference>
<dbReference type="InterPro" id="IPR011009">
    <property type="entry name" value="Kinase-like_dom_sf"/>
</dbReference>
<dbReference type="InterPro" id="IPR000742">
    <property type="entry name" value="EGF"/>
</dbReference>
<proteinExistence type="predicted"/>
<sequence>MKIIIIIIIIIAFLIPNSQTTNTSSCLDRCGDVEIPFPFGSGENCYLEPKYLITCTNSTAYLTDSTIIVENISLKDGEMSVMQFVTKDCYSKKGTPEAINPYNSIWLSDFTISATKNKFVALGCDTYGTIVAYRGNRKYTTGCISSCDKIDEDQLRKSCSGVVGCCETPITSGLKNFTVWLSSFYNHTYVWDFNPCSYAFVVDESKFKFSSFEALRNTEKQPLVLDWSIGVVSCDEAVKLTNYSCKANSKCVNSNNGIGYLCQCLNGYHGNPYHPQGCQDIDECKSITSLCNNGECRNLPGTWKCECPKGFLLNATGTGCDKDFKQSHNKRAVILYAALGTTIGLLALLTTSFLVWWKVKKRELTNLREKFFKQNGGLILQQQLSTQLSREESQSTKIFSEEELQRATNNFHEDRIVGKGGYGIVYKGIMPNNKVVAIKRSKLGVQTETEQFINEVTVLLQISHRNVVRLLGCCLETETPLLVYDFVSNGTLSQHIHEKSRDAQVLSWDLRVKIAEEIARVPAYLHSECSTPIIHRDVKTTNILLDENYIAKVSDFGASRLIPLNKSELTTLVQGTLGYLDPEYFQSGQLTDKSDVYSFGVVLLELLTSKKAVSFERLENERNLAMLFLKSMQEDSLIEILDKSIVQEGRIEAIKKVAKLASMCLSVKGQERPTMKEVATELEGLRIMEKHPWREENNLSPEESEYLLGDTAMVNAFQIDIDSEMYSTCTGCNNSKNCILIPYNHGR</sequence>
<evidence type="ECO:0000256" key="1">
    <source>
        <dbReference type="ARBA" id="ARBA00004479"/>
    </source>
</evidence>
<keyword evidence="10 18" id="KW-0067">ATP-binding</keyword>
<dbReference type="Proteomes" id="UP000583929">
    <property type="component" value="Unassembled WGS sequence"/>
</dbReference>
<keyword evidence="9" id="KW-0418">Kinase</keyword>
<keyword evidence="8 18" id="KW-0547">Nucleotide-binding</keyword>
<keyword evidence="2" id="KW-0723">Serine/threonine-protein kinase</keyword>
<keyword evidence="3 17" id="KW-0245">EGF-like domain</keyword>
<evidence type="ECO:0000256" key="6">
    <source>
        <dbReference type="ARBA" id="ARBA00022729"/>
    </source>
</evidence>
<evidence type="ECO:0000256" key="13">
    <source>
        <dbReference type="ARBA" id="ARBA00023157"/>
    </source>
</evidence>
<dbReference type="SMART" id="SM00179">
    <property type="entry name" value="EGF_CA"/>
    <property type="match status" value="1"/>
</dbReference>
<evidence type="ECO:0000256" key="12">
    <source>
        <dbReference type="ARBA" id="ARBA00023136"/>
    </source>
</evidence>
<organism evidence="23 25">
    <name type="scientific">Cannabis sativa</name>
    <name type="common">Hemp</name>
    <name type="synonym">Marijuana</name>
    <dbReference type="NCBI Taxonomy" id="3483"/>
    <lineage>
        <taxon>Eukaryota</taxon>
        <taxon>Viridiplantae</taxon>
        <taxon>Streptophyta</taxon>
        <taxon>Embryophyta</taxon>
        <taxon>Tracheophyta</taxon>
        <taxon>Spermatophyta</taxon>
        <taxon>Magnoliopsida</taxon>
        <taxon>eudicotyledons</taxon>
        <taxon>Gunneridae</taxon>
        <taxon>Pentapetalae</taxon>
        <taxon>rosids</taxon>
        <taxon>fabids</taxon>
        <taxon>Rosales</taxon>
        <taxon>Cannabaceae</taxon>
        <taxon>Cannabis</taxon>
    </lineage>
</organism>
<dbReference type="InterPro" id="IPR000719">
    <property type="entry name" value="Prot_kinase_dom"/>
</dbReference>
<evidence type="ECO:0000256" key="17">
    <source>
        <dbReference type="PROSITE-ProRule" id="PRU00076"/>
    </source>
</evidence>
<evidence type="ECO:0000256" key="18">
    <source>
        <dbReference type="PROSITE-ProRule" id="PRU10141"/>
    </source>
</evidence>
<dbReference type="PROSITE" id="PS00108">
    <property type="entry name" value="PROTEIN_KINASE_ST"/>
    <property type="match status" value="1"/>
</dbReference>
<dbReference type="GO" id="GO:0005886">
    <property type="term" value="C:plasma membrane"/>
    <property type="evidence" value="ECO:0007669"/>
    <property type="project" value="TreeGrafter"/>
</dbReference>
<dbReference type="GO" id="GO:0005524">
    <property type="term" value="F:ATP binding"/>
    <property type="evidence" value="ECO:0007669"/>
    <property type="project" value="UniProtKB-UniRule"/>
</dbReference>
<keyword evidence="6 20" id="KW-0732">Signal</keyword>
<dbReference type="FunFam" id="1.10.510.10:FF:000084">
    <property type="entry name" value="Wall-associated receptor kinase 2"/>
    <property type="match status" value="1"/>
</dbReference>
<dbReference type="PROSITE" id="PS00107">
    <property type="entry name" value="PROTEIN_KINASE_ATP"/>
    <property type="match status" value="1"/>
</dbReference>
<dbReference type="Pfam" id="PF07645">
    <property type="entry name" value="EGF_CA"/>
    <property type="match status" value="1"/>
</dbReference>
<dbReference type="Gene3D" id="3.30.200.20">
    <property type="entry name" value="Phosphorylase Kinase, domain 1"/>
    <property type="match status" value="1"/>
</dbReference>
<dbReference type="Pfam" id="PF07714">
    <property type="entry name" value="PK_Tyr_Ser-Thr"/>
    <property type="match status" value="1"/>
</dbReference>
<evidence type="ECO:0000256" key="7">
    <source>
        <dbReference type="ARBA" id="ARBA00022737"/>
    </source>
</evidence>
<feature type="signal peptide" evidence="20">
    <location>
        <begin position="1"/>
        <end position="20"/>
    </location>
</feature>
<dbReference type="PANTHER" id="PTHR27005:SF468">
    <property type="entry name" value="OS01G0310500 PROTEIN"/>
    <property type="match status" value="1"/>
</dbReference>
<dbReference type="InterPro" id="IPR008271">
    <property type="entry name" value="Ser/Thr_kinase_AS"/>
</dbReference>
<feature type="disulfide bond" evidence="17">
    <location>
        <begin position="245"/>
        <end position="262"/>
    </location>
</feature>
<evidence type="ECO:0000313" key="26">
    <source>
        <dbReference type="Proteomes" id="UP000583929"/>
    </source>
</evidence>
<evidence type="ECO:0000256" key="3">
    <source>
        <dbReference type="ARBA" id="ARBA00022536"/>
    </source>
</evidence>
<dbReference type="CDD" id="cd00054">
    <property type="entry name" value="EGF_CA"/>
    <property type="match status" value="1"/>
</dbReference>
<dbReference type="InterPro" id="IPR045274">
    <property type="entry name" value="WAK-like"/>
</dbReference>
<dbReference type="InterPro" id="IPR001245">
    <property type="entry name" value="Ser-Thr/Tyr_kinase_cat_dom"/>
</dbReference>
<dbReference type="FunFam" id="2.10.25.10:FF:000628">
    <property type="entry name" value="Wall-associated receptor kinase 2"/>
    <property type="match status" value="1"/>
</dbReference>
<comment type="catalytic activity">
    <reaction evidence="16">
        <text>L-threonyl-[protein] + ATP = O-phospho-L-threonyl-[protein] + ADP + H(+)</text>
        <dbReference type="Rhea" id="RHEA:46608"/>
        <dbReference type="Rhea" id="RHEA-COMP:11060"/>
        <dbReference type="Rhea" id="RHEA-COMP:11605"/>
        <dbReference type="ChEBI" id="CHEBI:15378"/>
        <dbReference type="ChEBI" id="CHEBI:30013"/>
        <dbReference type="ChEBI" id="CHEBI:30616"/>
        <dbReference type="ChEBI" id="CHEBI:61977"/>
        <dbReference type="ChEBI" id="CHEBI:456216"/>
    </reaction>
</comment>
<evidence type="ECO:0000259" key="21">
    <source>
        <dbReference type="PROSITE" id="PS50011"/>
    </source>
</evidence>
<evidence type="ECO:0000256" key="9">
    <source>
        <dbReference type="ARBA" id="ARBA00022777"/>
    </source>
</evidence>
<dbReference type="InterPro" id="IPR049883">
    <property type="entry name" value="NOTCH1_EGF-like"/>
</dbReference>
<feature type="transmembrane region" description="Helical" evidence="19">
    <location>
        <begin position="333"/>
        <end position="357"/>
    </location>
</feature>
<dbReference type="InterPro" id="IPR001881">
    <property type="entry name" value="EGF-like_Ca-bd_dom"/>
</dbReference>
<dbReference type="SMART" id="SM00220">
    <property type="entry name" value="S_TKc"/>
    <property type="match status" value="1"/>
</dbReference>
<reference evidence="25 26" key="1">
    <citation type="journal article" date="2020" name="bioRxiv">
        <title>Sequence and annotation of 42 cannabis genomes reveals extensive copy number variation in cannabinoid synthesis and pathogen resistance genes.</title>
        <authorList>
            <person name="Mckernan K.J."/>
            <person name="Helbert Y."/>
            <person name="Kane L.T."/>
            <person name="Ebling H."/>
            <person name="Zhang L."/>
            <person name="Liu B."/>
            <person name="Eaton Z."/>
            <person name="Mclaughlin S."/>
            <person name="Kingan S."/>
            <person name="Baybayan P."/>
            <person name="Concepcion G."/>
            <person name="Jordan M."/>
            <person name="Riva A."/>
            <person name="Barbazuk W."/>
            <person name="Harkins T."/>
        </authorList>
    </citation>
    <scope>NUCLEOTIDE SEQUENCE [LARGE SCALE GENOMIC DNA]</scope>
    <source>
        <strain evidence="25 26">cv. Jamaican Lion 4</strain>
        <strain evidence="24">Father</strain>
        <strain evidence="23">Mother</strain>
        <tissue evidence="23">Leaf</tissue>
    </source>
</reference>
<evidence type="ECO:0000256" key="8">
    <source>
        <dbReference type="ARBA" id="ARBA00022741"/>
    </source>
</evidence>
<keyword evidence="5 19" id="KW-0812">Transmembrane</keyword>
<keyword evidence="12 19" id="KW-0472">Membrane</keyword>
<evidence type="ECO:0000256" key="14">
    <source>
        <dbReference type="ARBA" id="ARBA00023180"/>
    </source>
</evidence>
<evidence type="ECO:0000313" key="23">
    <source>
        <dbReference type="EMBL" id="KAF4391022.1"/>
    </source>
</evidence>
<evidence type="ECO:0000256" key="4">
    <source>
        <dbReference type="ARBA" id="ARBA00022679"/>
    </source>
</evidence>
<dbReference type="PROSITE" id="PS01186">
    <property type="entry name" value="EGF_2"/>
    <property type="match status" value="1"/>
</dbReference>
<comment type="catalytic activity">
    <reaction evidence="15">
        <text>L-seryl-[protein] + ATP = O-phospho-L-seryl-[protein] + ADP + H(+)</text>
        <dbReference type="Rhea" id="RHEA:17989"/>
        <dbReference type="Rhea" id="RHEA-COMP:9863"/>
        <dbReference type="Rhea" id="RHEA-COMP:11604"/>
        <dbReference type="ChEBI" id="CHEBI:15378"/>
        <dbReference type="ChEBI" id="CHEBI:29999"/>
        <dbReference type="ChEBI" id="CHEBI:30616"/>
        <dbReference type="ChEBI" id="CHEBI:83421"/>
        <dbReference type="ChEBI" id="CHEBI:456216"/>
    </reaction>
</comment>
<feature type="domain" description="EGF-like" evidence="22">
    <location>
        <begin position="280"/>
        <end position="321"/>
    </location>
</feature>
<dbReference type="GO" id="GO:0005509">
    <property type="term" value="F:calcium ion binding"/>
    <property type="evidence" value="ECO:0007669"/>
    <property type="project" value="InterPro"/>
</dbReference>
<feature type="domain" description="Protein kinase" evidence="21">
    <location>
        <begin position="411"/>
        <end position="694"/>
    </location>
</feature>
<evidence type="ECO:0000256" key="10">
    <source>
        <dbReference type="ARBA" id="ARBA00022840"/>
    </source>
</evidence>
<dbReference type="PROSITE" id="PS50026">
    <property type="entry name" value="EGF_3"/>
    <property type="match status" value="2"/>
</dbReference>
<evidence type="ECO:0000256" key="2">
    <source>
        <dbReference type="ARBA" id="ARBA00022527"/>
    </source>
</evidence>
<evidence type="ECO:0000259" key="22">
    <source>
        <dbReference type="PROSITE" id="PS50026"/>
    </source>
</evidence>
<dbReference type="SMART" id="SM00181">
    <property type="entry name" value="EGF"/>
    <property type="match status" value="2"/>
</dbReference>
<dbReference type="EMBL" id="JAATIP010000026">
    <property type="protein sequence ID" value="KAF4391022.1"/>
    <property type="molecule type" value="Genomic_DNA"/>
</dbReference>
<keyword evidence="26" id="KW-1185">Reference proteome</keyword>
<comment type="subcellular location">
    <subcellularLocation>
        <location evidence="1">Membrane</location>
        <topology evidence="1">Single-pass type I membrane protein</topology>
    </subcellularLocation>
</comment>
<keyword evidence="7" id="KW-0677">Repeat</keyword>
<keyword evidence="4" id="KW-0808">Transferase</keyword>
<accession>A0A7J6H6W3</accession>
<comment type="caution">
    <text evidence="17">Lacks conserved residue(s) required for the propagation of feature annotation.</text>
</comment>
<feature type="binding site" evidence="18">
    <location>
        <position position="439"/>
    </location>
    <ligand>
        <name>ATP</name>
        <dbReference type="ChEBI" id="CHEBI:30616"/>
    </ligand>
</feature>
<dbReference type="EMBL" id="JAATIQ010000018">
    <property type="protein sequence ID" value="KAF4400395.1"/>
    <property type="molecule type" value="Genomic_DNA"/>
</dbReference>
<name>A0A7J6H6W3_CANSA</name>
<gene>
    <name evidence="23" type="ORF">F8388_024854</name>
    <name evidence="24" type="ORF">G4B88_018737</name>
</gene>
<keyword evidence="11 19" id="KW-1133">Transmembrane helix</keyword>
<dbReference type="Pfam" id="PF13947">
    <property type="entry name" value="GUB_WAK_bind"/>
    <property type="match status" value="1"/>
</dbReference>
<protein>
    <submittedName>
        <fullName evidence="23">Uncharacterized protein</fullName>
    </submittedName>
</protein>
<dbReference type="InterPro" id="IPR017441">
    <property type="entry name" value="Protein_kinase_ATP_BS"/>
</dbReference>
<dbReference type="GO" id="GO:0007166">
    <property type="term" value="P:cell surface receptor signaling pathway"/>
    <property type="evidence" value="ECO:0007669"/>
    <property type="project" value="InterPro"/>
</dbReference>
<dbReference type="SUPFAM" id="SSF57196">
    <property type="entry name" value="EGF/Laminin"/>
    <property type="match status" value="1"/>
</dbReference>
<feature type="domain" description="EGF-like" evidence="22">
    <location>
        <begin position="230"/>
        <end position="279"/>
    </location>
</feature>
<dbReference type="InterPro" id="IPR025287">
    <property type="entry name" value="WAK_GUB"/>
</dbReference>
<dbReference type="FunFam" id="2.10.25.10:FF:000003">
    <property type="entry name" value="fibrillin-1 isoform X1"/>
    <property type="match status" value="1"/>
</dbReference>